<dbReference type="Gene3D" id="2.160.20.80">
    <property type="entry name" value="E3 ubiquitin-protein ligase SopA"/>
    <property type="match status" value="1"/>
</dbReference>
<dbReference type="RefSeq" id="WP_382357926.1">
    <property type="nucleotide sequence ID" value="NZ_JBHTGR010000006.1"/>
</dbReference>
<accession>A0ABW2UV12</accession>
<dbReference type="EMBL" id="JBHTGR010000006">
    <property type="protein sequence ID" value="MFC7746436.1"/>
    <property type="molecule type" value="Genomic_DNA"/>
</dbReference>
<dbReference type="PANTHER" id="PTHR42999:SF1">
    <property type="entry name" value="PENTAPEPTIDE REPEAT-CONTAINING PROTEIN"/>
    <property type="match status" value="1"/>
</dbReference>
<dbReference type="InterPro" id="IPR001646">
    <property type="entry name" value="5peptide_repeat"/>
</dbReference>
<comment type="caution">
    <text evidence="1">The sequence shown here is derived from an EMBL/GenBank/DDBJ whole genome shotgun (WGS) entry which is preliminary data.</text>
</comment>
<sequence length="216" mass="24458">MKKRQRSIQTPDLPEQLDPLTIEELTDHASYEMGAIYSAIGPVYAEHVRFEQIYFKNVTFRDTALPFSEWLDVSFENCDLSAVNLQGARLNRVTFHHCKLAGADFDRAIMQDVTWIDCQAPYLICNETKLRDVLFERCLVKGANFIDASQENLQLGDADIEDVQFSGTSLQAVDLSHCQFTHIHVGEEELRGAVIAPEQASGFIELFGIRLNDQDT</sequence>
<dbReference type="SUPFAM" id="SSF141571">
    <property type="entry name" value="Pentapeptide repeat-like"/>
    <property type="match status" value="1"/>
</dbReference>
<protein>
    <submittedName>
        <fullName evidence="1">Pentapeptide repeat-containing protein</fullName>
    </submittedName>
</protein>
<evidence type="ECO:0000313" key="1">
    <source>
        <dbReference type="EMBL" id="MFC7746436.1"/>
    </source>
</evidence>
<proteinExistence type="predicted"/>
<dbReference type="InterPro" id="IPR052949">
    <property type="entry name" value="PA_immunity-related"/>
</dbReference>
<reference evidence="2" key="1">
    <citation type="journal article" date="2019" name="Int. J. Syst. Evol. Microbiol.">
        <title>The Global Catalogue of Microorganisms (GCM) 10K type strain sequencing project: providing services to taxonomists for standard genome sequencing and annotation.</title>
        <authorList>
            <consortium name="The Broad Institute Genomics Platform"/>
            <consortium name="The Broad Institute Genome Sequencing Center for Infectious Disease"/>
            <person name="Wu L."/>
            <person name="Ma J."/>
        </authorList>
    </citation>
    <scope>NUCLEOTIDE SEQUENCE [LARGE SCALE GENOMIC DNA]</scope>
    <source>
        <strain evidence="2">JCM 30234</strain>
    </source>
</reference>
<dbReference type="PANTHER" id="PTHR42999">
    <property type="entry name" value="ANTIBIOTIC RESISTANCE PROTEIN MCBG"/>
    <property type="match status" value="1"/>
</dbReference>
<evidence type="ECO:0000313" key="2">
    <source>
        <dbReference type="Proteomes" id="UP001596620"/>
    </source>
</evidence>
<keyword evidence="2" id="KW-1185">Reference proteome</keyword>
<dbReference type="Pfam" id="PF13599">
    <property type="entry name" value="Pentapeptide_4"/>
    <property type="match status" value="1"/>
</dbReference>
<gene>
    <name evidence="1" type="ORF">ACFQU8_04170</name>
</gene>
<organism evidence="1 2">
    <name type="scientific">Lentibacillus kimchii</name>
    <dbReference type="NCBI Taxonomy" id="1542911"/>
    <lineage>
        <taxon>Bacteria</taxon>
        <taxon>Bacillati</taxon>
        <taxon>Bacillota</taxon>
        <taxon>Bacilli</taxon>
        <taxon>Bacillales</taxon>
        <taxon>Bacillaceae</taxon>
        <taxon>Lentibacillus</taxon>
    </lineage>
</organism>
<name>A0ABW2UV12_9BACI</name>
<dbReference type="Proteomes" id="UP001596620">
    <property type="component" value="Unassembled WGS sequence"/>
</dbReference>